<dbReference type="PANTHER" id="PTHR45228">
    <property type="entry name" value="CYCLIC DI-GMP PHOSPHODIESTERASE TM_0186-RELATED"/>
    <property type="match status" value="1"/>
</dbReference>
<dbReference type="Pfam" id="PF13487">
    <property type="entry name" value="HD_5"/>
    <property type="match status" value="1"/>
</dbReference>
<dbReference type="PROSITE" id="PS50112">
    <property type="entry name" value="PAS"/>
    <property type="match status" value="1"/>
</dbReference>
<dbReference type="PANTHER" id="PTHR45228:SF8">
    <property type="entry name" value="TWO-COMPONENT RESPONSE REGULATOR-RELATED"/>
    <property type="match status" value="1"/>
</dbReference>
<dbReference type="InterPro" id="IPR052020">
    <property type="entry name" value="Cyclic_di-GMP/3'3'-cGAMP_PDE"/>
</dbReference>
<dbReference type="SUPFAM" id="SSF55785">
    <property type="entry name" value="PYP-like sensor domain (PAS domain)"/>
    <property type="match status" value="1"/>
</dbReference>
<evidence type="ECO:0000313" key="4">
    <source>
        <dbReference type="EMBL" id="ASN82685.1"/>
    </source>
</evidence>
<evidence type="ECO:0000259" key="3">
    <source>
        <dbReference type="PROSITE" id="PS51832"/>
    </source>
</evidence>
<dbReference type="SMART" id="SM00091">
    <property type="entry name" value="PAS"/>
    <property type="match status" value="1"/>
</dbReference>
<dbReference type="InterPro" id="IPR035965">
    <property type="entry name" value="PAS-like_dom_sf"/>
</dbReference>
<accession>A0A221T1A8</accession>
<dbReference type="Gene3D" id="3.30.450.20">
    <property type="entry name" value="PAS domain"/>
    <property type="match status" value="1"/>
</dbReference>
<feature type="domain" description="HD-GYP" evidence="3">
    <location>
        <begin position="143"/>
        <end position="339"/>
    </location>
</feature>
<dbReference type="PROSITE" id="PS50113">
    <property type="entry name" value="PAC"/>
    <property type="match status" value="1"/>
</dbReference>
<dbReference type="SUPFAM" id="SSF109604">
    <property type="entry name" value="HD-domain/PDEase-like"/>
    <property type="match status" value="1"/>
</dbReference>
<evidence type="ECO:0000259" key="2">
    <source>
        <dbReference type="PROSITE" id="PS50113"/>
    </source>
</evidence>
<protein>
    <submittedName>
        <fullName evidence="4">PAS sensor protein</fullName>
    </submittedName>
</protein>
<dbReference type="SMART" id="SM00086">
    <property type="entry name" value="PAC"/>
    <property type="match status" value="1"/>
</dbReference>
<geneLocation type="plasmid" evidence="5">
    <name>pdfi1</name>
</geneLocation>
<dbReference type="CDD" id="cd00130">
    <property type="entry name" value="PAS"/>
    <property type="match status" value="1"/>
</dbReference>
<evidence type="ECO:0000313" key="5">
    <source>
        <dbReference type="Proteomes" id="UP000259030"/>
    </source>
</evidence>
<dbReference type="PROSITE" id="PS51832">
    <property type="entry name" value="HD_GYP"/>
    <property type="match status" value="1"/>
</dbReference>
<dbReference type="Proteomes" id="UP000259030">
    <property type="component" value="Plasmid pDFI1"/>
</dbReference>
<evidence type="ECO:0000259" key="1">
    <source>
        <dbReference type="PROSITE" id="PS50112"/>
    </source>
</evidence>
<name>A0A221T1A8_9DEIO</name>
<feature type="domain" description="PAC" evidence="2">
    <location>
        <begin position="86"/>
        <end position="138"/>
    </location>
</feature>
<proteinExistence type="predicted"/>
<dbReference type="CDD" id="cd00077">
    <property type="entry name" value="HDc"/>
    <property type="match status" value="1"/>
</dbReference>
<dbReference type="InterPro" id="IPR037522">
    <property type="entry name" value="HD_GYP_dom"/>
</dbReference>
<dbReference type="EMBL" id="CP021082">
    <property type="protein sequence ID" value="ASN82685.1"/>
    <property type="molecule type" value="Genomic_DNA"/>
</dbReference>
<sequence>MTPPASPLTLPDALDYQALFEHAGVGLLEIAFDGQIRRINPNGAAFFGQSMTTLVGRNVTHVTHPEDIPRTLHALEQVVSGQAPLAVLEKRYLRADGEIVWSRSRVSLLPGRSGPSTSVVAVIADITDLKRVQQELEALNVNLQATLEGALLGLGVALEARDLETSGHTMRVMQRSLQLGEALGLDAVTLGELKHGASLHDLGKLSIPDAVLLKPGRLDAEEWAQMQTHAHNGYEIASLIPTLPRRSLEIIRHHHERWDGTGYPDRLAGEEIPLLARIFAVCDVYDALTSDRPYKRAWSSQAALAEVAAQSGRQFDPRVVTAFLQLFGGAPQARSEDAELVA</sequence>
<dbReference type="InterPro" id="IPR003607">
    <property type="entry name" value="HD/PDEase_dom"/>
</dbReference>
<dbReference type="InterPro" id="IPR001610">
    <property type="entry name" value="PAC"/>
</dbReference>
<feature type="domain" description="PAS" evidence="1">
    <location>
        <begin position="12"/>
        <end position="82"/>
    </location>
</feature>
<dbReference type="KEGG" id="dfc:DFI_16110"/>
<reference evidence="4 5" key="1">
    <citation type="submission" date="2017-05" db="EMBL/GenBank/DDBJ databases">
        <title>The complete genome sequence of Deinococcus ficus isolated from the rhizosphere of the Ficus religiosa L. in Taiwan.</title>
        <authorList>
            <person name="Wu K.-M."/>
            <person name="Liao T.-L."/>
            <person name="Liu Y.-M."/>
            <person name="Young C.-C."/>
            <person name="Tsai S.-F."/>
        </authorList>
    </citation>
    <scope>NUCLEOTIDE SEQUENCE [LARGE SCALE GENOMIC DNA]</scope>
    <source>
        <strain evidence="4 5">CC-FR2-10</strain>
        <plasmid evidence="5">pdfi1</plasmid>
    </source>
</reference>
<keyword evidence="4" id="KW-0614">Plasmid</keyword>
<dbReference type="NCBIfam" id="TIGR00229">
    <property type="entry name" value="sensory_box"/>
    <property type="match status" value="1"/>
</dbReference>
<dbReference type="STRING" id="317577.GCA_000419625_02996"/>
<gene>
    <name evidence="4" type="ORF">DFI_16110</name>
</gene>
<dbReference type="SMART" id="SM00471">
    <property type="entry name" value="HDc"/>
    <property type="match status" value="1"/>
</dbReference>
<dbReference type="RefSeq" id="WP_051308165.1">
    <property type="nucleotide sequence ID" value="NZ_CP021082.1"/>
</dbReference>
<dbReference type="InterPro" id="IPR000014">
    <property type="entry name" value="PAS"/>
</dbReference>
<dbReference type="Gene3D" id="1.10.3210.10">
    <property type="entry name" value="Hypothetical protein af1432"/>
    <property type="match status" value="1"/>
</dbReference>
<keyword evidence="5" id="KW-1185">Reference proteome</keyword>
<dbReference type="InterPro" id="IPR013655">
    <property type="entry name" value="PAS_fold_3"/>
</dbReference>
<dbReference type="Pfam" id="PF08447">
    <property type="entry name" value="PAS_3"/>
    <property type="match status" value="1"/>
</dbReference>
<dbReference type="AlphaFoldDB" id="A0A221T1A8"/>
<dbReference type="InterPro" id="IPR000700">
    <property type="entry name" value="PAS-assoc_C"/>
</dbReference>
<organism evidence="4 5">
    <name type="scientific">Deinococcus ficus</name>
    <dbReference type="NCBI Taxonomy" id="317577"/>
    <lineage>
        <taxon>Bacteria</taxon>
        <taxon>Thermotogati</taxon>
        <taxon>Deinococcota</taxon>
        <taxon>Deinococci</taxon>
        <taxon>Deinococcales</taxon>
        <taxon>Deinococcaceae</taxon>
        <taxon>Deinococcus</taxon>
    </lineage>
</organism>